<evidence type="ECO:0000313" key="3">
    <source>
        <dbReference type="Proteomes" id="UP001177003"/>
    </source>
</evidence>
<dbReference type="Proteomes" id="UP001177003">
    <property type="component" value="Chromosome 4"/>
</dbReference>
<evidence type="ECO:0000256" key="1">
    <source>
        <dbReference type="SAM" id="MobiDB-lite"/>
    </source>
</evidence>
<keyword evidence="3" id="KW-1185">Reference proteome</keyword>
<protein>
    <submittedName>
        <fullName evidence="2">Uncharacterized protein</fullName>
    </submittedName>
</protein>
<dbReference type="InterPro" id="IPR045881">
    <property type="entry name" value="MNM1-like"/>
</dbReference>
<accession>A0AA36E2V0</accession>
<feature type="region of interest" description="Disordered" evidence="1">
    <location>
        <begin position="1"/>
        <end position="72"/>
    </location>
</feature>
<dbReference type="PANTHER" id="PTHR34682:SF10">
    <property type="entry name" value="AT HOOK, DNA-BINDING MOTIF-CONTAINING PROTEIN"/>
    <property type="match status" value="1"/>
</dbReference>
<gene>
    <name evidence="2" type="ORF">LSALG_LOCUS19626</name>
</gene>
<name>A0AA36E2V0_LACSI</name>
<reference evidence="2" key="1">
    <citation type="submission" date="2023-04" db="EMBL/GenBank/DDBJ databases">
        <authorList>
            <person name="Vijverberg K."/>
            <person name="Xiong W."/>
            <person name="Schranz E."/>
        </authorList>
    </citation>
    <scope>NUCLEOTIDE SEQUENCE</scope>
</reference>
<feature type="region of interest" description="Disordered" evidence="1">
    <location>
        <begin position="268"/>
        <end position="329"/>
    </location>
</feature>
<feature type="compositionally biased region" description="Polar residues" evidence="1">
    <location>
        <begin position="298"/>
        <end position="307"/>
    </location>
</feature>
<proteinExistence type="predicted"/>
<evidence type="ECO:0000313" key="2">
    <source>
        <dbReference type="EMBL" id="CAI9279850.1"/>
    </source>
</evidence>
<sequence length="329" mass="36403">MNQQNMSKTPSSSASELPVKRKRGRPRKDESMPRNDKRQPQTSMSPSQPPPIPAMTPMQPPPTLTMTPTGDNHNMVGQVVTGVIDGIFDAGYLISVRVGPNNTLLRGLVFQQGHFCPITPANDVTPHLKMCRRENYQIPNSNPTQLCTPQVACTKQPPQLGIPVTMQNYQTTPMMTGGSSNSALPPENLRMVEQDELMQVFEVSKMVQEPPKKDDCGHGLKNDHLVSDSDLMTESTLPTNDVVKHPSLHVGEPLVQDINNESVIDEVDRQNQEGENPEPITHVETGMEEPPTFEKVMLQQQSENQGEVSKIDVNQDPNQSVATDLFQSN</sequence>
<dbReference type="EMBL" id="OX465080">
    <property type="protein sequence ID" value="CAI9279850.1"/>
    <property type="molecule type" value="Genomic_DNA"/>
</dbReference>
<organism evidence="2 3">
    <name type="scientific">Lactuca saligna</name>
    <name type="common">Willowleaf lettuce</name>
    <dbReference type="NCBI Taxonomy" id="75948"/>
    <lineage>
        <taxon>Eukaryota</taxon>
        <taxon>Viridiplantae</taxon>
        <taxon>Streptophyta</taxon>
        <taxon>Embryophyta</taxon>
        <taxon>Tracheophyta</taxon>
        <taxon>Spermatophyta</taxon>
        <taxon>Magnoliopsida</taxon>
        <taxon>eudicotyledons</taxon>
        <taxon>Gunneridae</taxon>
        <taxon>Pentapetalae</taxon>
        <taxon>asterids</taxon>
        <taxon>campanulids</taxon>
        <taxon>Asterales</taxon>
        <taxon>Asteraceae</taxon>
        <taxon>Cichorioideae</taxon>
        <taxon>Cichorieae</taxon>
        <taxon>Lactucinae</taxon>
        <taxon>Lactuca</taxon>
    </lineage>
</organism>
<feature type="compositionally biased region" description="Polar residues" evidence="1">
    <location>
        <begin position="315"/>
        <end position="329"/>
    </location>
</feature>
<feature type="compositionally biased region" description="Polar residues" evidence="1">
    <location>
        <begin position="1"/>
        <end position="15"/>
    </location>
</feature>
<feature type="compositionally biased region" description="Pro residues" evidence="1">
    <location>
        <begin position="47"/>
        <end position="63"/>
    </location>
</feature>
<dbReference type="PANTHER" id="PTHR34682">
    <property type="entry name" value="AT HOOK MOTIF-CONTAINING PROTEIN"/>
    <property type="match status" value="1"/>
</dbReference>
<feature type="compositionally biased region" description="Basic and acidic residues" evidence="1">
    <location>
        <begin position="27"/>
        <end position="39"/>
    </location>
</feature>
<dbReference type="AlphaFoldDB" id="A0AA36E2V0"/>